<dbReference type="InterPro" id="IPR036116">
    <property type="entry name" value="FN3_sf"/>
</dbReference>
<evidence type="ECO:0000313" key="5">
    <source>
        <dbReference type="Proteomes" id="UP000001396"/>
    </source>
</evidence>
<evidence type="ECO:0000256" key="1">
    <source>
        <dbReference type="SAM" id="MobiDB-lite"/>
    </source>
</evidence>
<dbReference type="InterPro" id="IPR054484">
    <property type="entry name" value="ComC_SSD"/>
</dbReference>
<accession>D3BI59</accession>
<dbReference type="PANTHER" id="PTHR24032">
    <property type="entry name" value="EGF-LIKE DOMAIN-CONTAINING PROTEIN-RELATED-RELATED"/>
    <property type="match status" value="1"/>
</dbReference>
<gene>
    <name evidence="4" type="ORF">PPL_08427</name>
</gene>
<dbReference type="Pfam" id="PF23106">
    <property type="entry name" value="EGF_Teneurin"/>
    <property type="match status" value="1"/>
</dbReference>
<dbReference type="SUPFAM" id="SSF49265">
    <property type="entry name" value="Fibronectin type III"/>
    <property type="match status" value="1"/>
</dbReference>
<evidence type="ECO:0000259" key="3">
    <source>
        <dbReference type="PROSITE" id="PS50853"/>
    </source>
</evidence>
<dbReference type="InterPro" id="IPR003961">
    <property type="entry name" value="FN3_dom"/>
</dbReference>
<dbReference type="InterPro" id="IPR013783">
    <property type="entry name" value="Ig-like_fold"/>
</dbReference>
<dbReference type="Gene3D" id="2.10.25.10">
    <property type="entry name" value="Laminin"/>
    <property type="match status" value="1"/>
</dbReference>
<sequence length="944" mass="105247">MVPFDPQTSKRFGGIKKCLCDQSSLKVMYSYTEGCYTLGAATSFRYQISPVNNRTLLTYFSNKNCQLPYYDSYEFTGSVDGCTEGSPGINWYIKLFRTPIPPPPIPGYYYYEQYLEGDGCSSKTSSNGMRVNILPGTCVVNPTNTGSMYADPPVSPNQMMMSYSTGTCPNWNVSSTIVKSPINAGCTMNEPYRTKNLVLVPPNNFSMIVEPLIDQINLNFNQSWTFINTSSFTIRGNIDSYPVSNWWTYNTSCYVTGCSLYDVRWEGQNVTLEYTLRQIPMIILDIPSPPQYNSFTMRKRTIMEKIKILSIYTRNITISYSSLLGIPGDVYHNITVDGRFLLNKTNCNWGSTLECTIGTSDFASFQPGSSHGLSIYSTTQKGKFRSNNTEQINFQLYTLVEKPVVTYNQSKGDLYLTITAGGGIPGMTNYEVYLNGSRFTNCTYNEFIENLFDCTVFNISPTTNYSFNIISNNDVDTNSTLTSWQTWPAPTPVVLTATPDMHYVYLSWTESTGGQPNHTNYYVYISYGESSWRVVPGCQNFKELSCNISSLVSSTKYLFKLVVDNDAFPSLDFYANSTTLFDPNNICEGQIVCSGNGKCINGRCECFQGWDGVICSLRKPIEQVNVTVNPDPQSPRIIIQVDSVSYDYTVTEVSEQSDILQISTMNLTALTWDLKYNIETINHPDNNSPLLYKTWIYTSSNDTGEQDHIKNITITFSQYVALNGTIGDTYPSSFAGDDFQIKIGAIKYYIELNGWNFSSSLNYLVVNSLISAPIDQCGRSSDASSVKEGSDSSTVTIGDGNVVTGRLLNRALIDDIPMRVAYSTAPRDKRTLLSSSIPYFERRAEIDPDFSLMLKTDSNGNIQNDPCDDDSKLDTMKIIIGVVVGVVGAIAVVIATVVTIKQIKKNKAERRRIASRLKRLQNDTPTSAPTTTTTTPTTTPTPNV</sequence>
<dbReference type="InParanoid" id="D3BI59"/>
<feature type="domain" description="Fibronectin type-III" evidence="3">
    <location>
        <begin position="489"/>
        <end position="583"/>
    </location>
</feature>
<organism evidence="4 5">
    <name type="scientific">Heterostelium pallidum (strain ATCC 26659 / Pp 5 / PN500)</name>
    <name type="common">Cellular slime mold</name>
    <name type="synonym">Polysphondylium pallidum</name>
    <dbReference type="NCBI Taxonomy" id="670386"/>
    <lineage>
        <taxon>Eukaryota</taxon>
        <taxon>Amoebozoa</taxon>
        <taxon>Evosea</taxon>
        <taxon>Eumycetozoa</taxon>
        <taxon>Dictyostelia</taxon>
        <taxon>Acytosteliales</taxon>
        <taxon>Acytosteliaceae</taxon>
        <taxon>Heterostelium</taxon>
    </lineage>
</organism>
<name>D3BI59_HETP5</name>
<dbReference type="Pfam" id="PF22933">
    <property type="entry name" value="ComC_SSD"/>
    <property type="match status" value="1"/>
</dbReference>
<dbReference type="PANTHER" id="PTHR24032:SF24">
    <property type="entry name" value="EGF-LIKE DOMAIN-CONTAINING PROTEIN-RELATED"/>
    <property type="match status" value="1"/>
</dbReference>
<evidence type="ECO:0000256" key="2">
    <source>
        <dbReference type="SAM" id="Phobius"/>
    </source>
</evidence>
<keyword evidence="5" id="KW-1185">Reference proteome</keyword>
<evidence type="ECO:0000313" key="4">
    <source>
        <dbReference type="EMBL" id="EFA78959.1"/>
    </source>
</evidence>
<feature type="region of interest" description="Disordered" evidence="1">
    <location>
        <begin position="916"/>
        <end position="944"/>
    </location>
</feature>
<dbReference type="OMA" id="YPANNIV"/>
<proteinExistence type="predicted"/>
<dbReference type="PROSITE" id="PS50853">
    <property type="entry name" value="FN3"/>
    <property type="match status" value="1"/>
</dbReference>
<dbReference type="Proteomes" id="UP000001396">
    <property type="component" value="Unassembled WGS sequence"/>
</dbReference>
<feature type="compositionally biased region" description="Low complexity" evidence="1">
    <location>
        <begin position="924"/>
        <end position="944"/>
    </location>
</feature>
<dbReference type="EMBL" id="ADBJ01000037">
    <property type="protein sequence ID" value="EFA78959.1"/>
    <property type="molecule type" value="Genomic_DNA"/>
</dbReference>
<dbReference type="Pfam" id="PF01108">
    <property type="entry name" value="Tissue_fac"/>
    <property type="match status" value="1"/>
</dbReference>
<dbReference type="RefSeq" id="XP_020431083.1">
    <property type="nucleotide sequence ID" value="XM_020579244.1"/>
</dbReference>
<feature type="transmembrane region" description="Helical" evidence="2">
    <location>
        <begin position="878"/>
        <end position="900"/>
    </location>
</feature>
<dbReference type="InterPro" id="IPR000742">
    <property type="entry name" value="EGF"/>
</dbReference>
<dbReference type="Gene3D" id="2.60.40.10">
    <property type="entry name" value="Immunoglobulins"/>
    <property type="match status" value="1"/>
</dbReference>
<dbReference type="AlphaFoldDB" id="D3BI59"/>
<dbReference type="PROSITE" id="PS01186">
    <property type="entry name" value="EGF_2"/>
    <property type="match status" value="1"/>
</dbReference>
<dbReference type="CDD" id="cd00063">
    <property type="entry name" value="FN3"/>
    <property type="match status" value="1"/>
</dbReference>
<protein>
    <recommendedName>
        <fullName evidence="3">Fibronectin type-III domain-containing protein</fullName>
    </recommendedName>
</protein>
<keyword evidence="2" id="KW-1133">Transmembrane helix</keyword>
<keyword evidence="2" id="KW-0472">Membrane</keyword>
<dbReference type="InterPro" id="IPR053331">
    <property type="entry name" value="EGF-like_comC"/>
</dbReference>
<keyword evidence="2" id="KW-0812">Transmembrane</keyword>
<dbReference type="GeneID" id="31363907"/>
<comment type="caution">
    <text evidence="4">The sequence shown here is derived from an EMBL/GenBank/DDBJ whole genome shotgun (WGS) entry which is preliminary data.</text>
</comment>
<reference evidence="4 5" key="1">
    <citation type="journal article" date="2011" name="Genome Res.">
        <title>Phylogeny-wide analysis of social amoeba genomes highlights ancient origins for complex intercellular communication.</title>
        <authorList>
            <person name="Heidel A.J."/>
            <person name="Lawal H.M."/>
            <person name="Felder M."/>
            <person name="Schilde C."/>
            <person name="Helps N.R."/>
            <person name="Tunggal B."/>
            <person name="Rivero F."/>
            <person name="John U."/>
            <person name="Schleicher M."/>
            <person name="Eichinger L."/>
            <person name="Platzer M."/>
            <person name="Noegel A.A."/>
            <person name="Schaap P."/>
            <person name="Gloeckner G."/>
        </authorList>
    </citation>
    <scope>NUCLEOTIDE SEQUENCE [LARGE SCALE GENOMIC DNA]</scope>
    <source>
        <strain evidence="5">ATCC 26659 / Pp 5 / PN500</strain>
    </source>
</reference>
<dbReference type="PROSITE" id="PS00022">
    <property type="entry name" value="EGF_1"/>
    <property type="match status" value="1"/>
</dbReference>